<reference evidence="1" key="1">
    <citation type="journal article" date="2021" name="Proc. Natl. Acad. Sci. U.S.A.">
        <title>A Catalog of Tens of Thousands of Viruses from Human Metagenomes Reveals Hidden Associations with Chronic Diseases.</title>
        <authorList>
            <person name="Tisza M.J."/>
            <person name="Buck C.B."/>
        </authorList>
    </citation>
    <scope>NUCLEOTIDE SEQUENCE</scope>
    <source>
        <strain evidence="1">CtFlR8</strain>
    </source>
</reference>
<name>A0A8S5RNV3_9VIRU</name>
<proteinExistence type="predicted"/>
<accession>A0A8S5RNV3</accession>
<protein>
    <submittedName>
        <fullName evidence="1">Uncharacterized protein</fullName>
    </submittedName>
</protein>
<evidence type="ECO:0000313" key="1">
    <source>
        <dbReference type="EMBL" id="DAE32700.1"/>
    </source>
</evidence>
<organism evidence="1">
    <name type="scientific">virus sp. ctFlR8</name>
    <dbReference type="NCBI Taxonomy" id="2825811"/>
    <lineage>
        <taxon>Viruses</taxon>
    </lineage>
</organism>
<dbReference type="EMBL" id="BK059128">
    <property type="protein sequence ID" value="DAE32700.1"/>
    <property type="molecule type" value="Genomic_DNA"/>
</dbReference>
<sequence>MDWKQRSTQITIEYRILRASARVLLFFMLRTHVLHDIICVS</sequence>